<gene>
    <name evidence="2" type="ORF">SAMN05660845_2248</name>
</gene>
<evidence type="ECO:0000313" key="3">
    <source>
        <dbReference type="Proteomes" id="UP000199604"/>
    </source>
</evidence>
<protein>
    <recommendedName>
        <fullName evidence="4">Intein N-terminal splicing region</fullName>
    </recommendedName>
</protein>
<dbReference type="STRING" id="498292.SAMN05660845_2248"/>
<dbReference type="AlphaFoldDB" id="A0A1I0ZGS2"/>
<feature type="chain" id="PRO_5011732776" description="Intein N-terminal splicing region" evidence="1">
    <location>
        <begin position="20"/>
        <end position="150"/>
    </location>
</feature>
<dbReference type="Proteomes" id="UP000199604">
    <property type="component" value="Unassembled WGS sequence"/>
</dbReference>
<keyword evidence="1" id="KW-0732">Signal</keyword>
<accession>A0A1I0ZGS2</accession>
<dbReference type="EMBL" id="FOJT01000005">
    <property type="protein sequence ID" value="SFB24336.1"/>
    <property type="molecule type" value="Genomic_DNA"/>
</dbReference>
<dbReference type="RefSeq" id="WP_091477238.1">
    <property type="nucleotide sequence ID" value="NZ_FOJT01000005.1"/>
</dbReference>
<evidence type="ECO:0000256" key="1">
    <source>
        <dbReference type="SAM" id="SignalP"/>
    </source>
</evidence>
<feature type="signal peptide" evidence="1">
    <location>
        <begin position="1"/>
        <end position="19"/>
    </location>
</feature>
<name>A0A1I0ZGS2_9FLAO</name>
<organism evidence="2 3">
    <name type="scientific">Flavobacterium swingsii</name>
    <dbReference type="NCBI Taxonomy" id="498292"/>
    <lineage>
        <taxon>Bacteria</taxon>
        <taxon>Pseudomonadati</taxon>
        <taxon>Bacteroidota</taxon>
        <taxon>Flavobacteriia</taxon>
        <taxon>Flavobacteriales</taxon>
        <taxon>Flavobacteriaceae</taxon>
        <taxon>Flavobacterium</taxon>
    </lineage>
</organism>
<sequence length="150" mass="17058">MKKSIVYLGILVISFSSFTVRSNQFNSKFINNYIALNNEIVNQENSITSVDNVNKVKSEKVYYKVEDSTLLEVNAIFGSHYEKSIDEIIIEDNSIIGTQIEKPEYLVYLAIINNEVIDISIDNVQFVSLNKSIDDIIAEDKEIVESDLPK</sequence>
<keyword evidence="3" id="KW-1185">Reference proteome</keyword>
<proteinExistence type="predicted"/>
<evidence type="ECO:0000313" key="2">
    <source>
        <dbReference type="EMBL" id="SFB24336.1"/>
    </source>
</evidence>
<reference evidence="3" key="1">
    <citation type="submission" date="2016-10" db="EMBL/GenBank/DDBJ databases">
        <authorList>
            <person name="Varghese N."/>
            <person name="Submissions S."/>
        </authorList>
    </citation>
    <scope>NUCLEOTIDE SEQUENCE [LARGE SCALE GENOMIC DNA]</scope>
    <source>
        <strain evidence="3">DSM 21789</strain>
    </source>
</reference>
<evidence type="ECO:0008006" key="4">
    <source>
        <dbReference type="Google" id="ProtNLM"/>
    </source>
</evidence>